<comment type="subunit">
    <text evidence="1">Component of the TIM23 complex.</text>
</comment>
<dbReference type="InterPro" id="IPR004274">
    <property type="entry name" value="FCP1_dom"/>
</dbReference>
<dbReference type="Gene3D" id="3.40.50.1000">
    <property type="entry name" value="HAD superfamily/HAD-like"/>
    <property type="match status" value="1"/>
</dbReference>
<comment type="similarity">
    <text evidence="1">Belongs to the TIM50 family.</text>
</comment>
<feature type="region of interest" description="Disordered" evidence="2">
    <location>
        <begin position="336"/>
        <end position="358"/>
    </location>
</feature>
<keyword evidence="1" id="KW-0496">Mitochondrion</keyword>
<evidence type="ECO:0000256" key="2">
    <source>
        <dbReference type="SAM" id="MobiDB-lite"/>
    </source>
</evidence>
<dbReference type="GeneID" id="94335378"/>
<dbReference type="Proteomes" id="UP001214638">
    <property type="component" value="Unassembled WGS sequence"/>
</dbReference>
<feature type="domain" description="FCP1 homology" evidence="3">
    <location>
        <begin position="432"/>
        <end position="573"/>
    </location>
</feature>
<name>A0AAD9PNR6_9APIC</name>
<dbReference type="CDD" id="cd07521">
    <property type="entry name" value="HAD_FCP1-like"/>
    <property type="match status" value="1"/>
</dbReference>
<reference evidence="4" key="1">
    <citation type="journal article" date="2023" name="Nat. Microbiol.">
        <title>Babesia duncani multi-omics identifies virulence factors and drug targets.</title>
        <authorList>
            <person name="Singh P."/>
            <person name="Lonardi S."/>
            <person name="Liang Q."/>
            <person name="Vydyam P."/>
            <person name="Khabirova E."/>
            <person name="Fang T."/>
            <person name="Gihaz S."/>
            <person name="Thekkiniath J."/>
            <person name="Munshi M."/>
            <person name="Abel S."/>
            <person name="Ciampossin L."/>
            <person name="Batugedara G."/>
            <person name="Gupta M."/>
            <person name="Lu X.M."/>
            <person name="Lenz T."/>
            <person name="Chakravarty S."/>
            <person name="Cornillot E."/>
            <person name="Hu Y."/>
            <person name="Ma W."/>
            <person name="Gonzalez L.M."/>
            <person name="Sanchez S."/>
            <person name="Estrada K."/>
            <person name="Sanchez-Flores A."/>
            <person name="Montero E."/>
            <person name="Harb O.S."/>
            <person name="Le Roch K.G."/>
            <person name="Mamoun C.B."/>
        </authorList>
    </citation>
    <scope>NUCLEOTIDE SEQUENCE</scope>
    <source>
        <strain evidence="4">WA1</strain>
    </source>
</reference>
<dbReference type="InterPro" id="IPR036412">
    <property type="entry name" value="HAD-like_sf"/>
</dbReference>
<evidence type="ECO:0000313" key="5">
    <source>
        <dbReference type="Proteomes" id="UP001214638"/>
    </source>
</evidence>
<dbReference type="KEGG" id="bdw:94335378"/>
<protein>
    <recommendedName>
        <fullName evidence="1">Mitochondrial import inner membrane translocase subunit TIM50</fullName>
    </recommendedName>
</protein>
<evidence type="ECO:0000256" key="1">
    <source>
        <dbReference type="RuleBase" id="RU365079"/>
    </source>
</evidence>
<keyword evidence="1" id="KW-0809">Transit peptide</keyword>
<comment type="subcellular location">
    <subcellularLocation>
        <location evidence="1">Mitochondrion inner membrane</location>
        <topology evidence="1">Single-pass membrane protein</topology>
    </subcellularLocation>
</comment>
<dbReference type="EMBL" id="JALLKP010000001">
    <property type="protein sequence ID" value="KAK2198075.1"/>
    <property type="molecule type" value="Genomic_DNA"/>
</dbReference>
<dbReference type="SMART" id="SM00577">
    <property type="entry name" value="CPDc"/>
    <property type="match status" value="1"/>
</dbReference>
<sequence>MVKKCPFCGGVISALLKNKSVEAFLAGINLENYALPTSLDDFVDSSPDGNLETPDYFLFNVPDSIVPLILEHSLLPIYSQSLIHAKLRDHESVDNGPLVFIIAHIGGGTSISLVGIVRVTNVQYMEQFQIATQATFAVHFTWINKVTTPTLVPARKQPIFNYLGGKKLDPVPMNANQKGKDVIWRIEFGPQKIEVGLSKGAFELLVESTFGKAVKITPQNVKSPLDLCFPNGPPPIYMDSNGNVVTKEMLGNEHNVDLQNPYLGYIGILPFLSNGQFQQMRSIQRKAKEQYLSDTTKAIVNSFKKETGEPILEQLYRNICWSPLSNCSFHRNFNASASTNKKPKPKQPPQAPEDEESKGDAYQFVPLGIFGAVGLMGLGYWFSGILSKDPDPSDLSLSQLLDKISQALTESLDSLFPNDGAPLLPDFQELNYPPNLPTLVIDLDKVVAKLEYDRKVGWQVKKRPYADQFFKELVNYYELVIWSDDSYPMATDVANRWGLPVIGCIHRDQCKPYKGGFIKDLNRLGRNLNRVILLDHDKTACLLHEPNTILIREFDGDESDTELLYLIDMLKSIAMNPQDVRKQIKQLGGE</sequence>
<dbReference type="GO" id="GO:0015031">
    <property type="term" value="P:protein transport"/>
    <property type="evidence" value="ECO:0007669"/>
    <property type="project" value="UniProtKB-KW"/>
</dbReference>
<comment type="function">
    <text evidence="1">Essential component of the TIM23 complex, a complex that mediates the translocation of transit peptide-containing proteins across the mitochondrial inner membrane.</text>
</comment>
<dbReference type="PROSITE" id="PS50969">
    <property type="entry name" value="FCP1"/>
    <property type="match status" value="1"/>
</dbReference>
<keyword evidence="1" id="KW-0813">Transport</keyword>
<keyword evidence="5" id="KW-1185">Reference proteome</keyword>
<evidence type="ECO:0000259" key="3">
    <source>
        <dbReference type="PROSITE" id="PS50969"/>
    </source>
</evidence>
<accession>A0AAD9PNR6</accession>
<organism evidence="4 5">
    <name type="scientific">Babesia duncani</name>
    <dbReference type="NCBI Taxonomy" id="323732"/>
    <lineage>
        <taxon>Eukaryota</taxon>
        <taxon>Sar</taxon>
        <taxon>Alveolata</taxon>
        <taxon>Apicomplexa</taxon>
        <taxon>Aconoidasida</taxon>
        <taxon>Piroplasmida</taxon>
        <taxon>Babesiidae</taxon>
        <taxon>Babesia</taxon>
    </lineage>
</organism>
<proteinExistence type="inferred from homology"/>
<dbReference type="PANTHER" id="PTHR12210">
    <property type="entry name" value="DULLARD PROTEIN PHOSPHATASE"/>
    <property type="match status" value="1"/>
</dbReference>
<keyword evidence="1" id="KW-0811">Translocation</keyword>
<dbReference type="InterPro" id="IPR050365">
    <property type="entry name" value="TIM50"/>
</dbReference>
<dbReference type="Pfam" id="PF03031">
    <property type="entry name" value="NIF"/>
    <property type="match status" value="1"/>
</dbReference>
<keyword evidence="1" id="KW-0653">Protein transport</keyword>
<gene>
    <name evidence="4" type="ORF">BdWA1_001080</name>
</gene>
<comment type="caution">
    <text evidence="4">The sequence shown here is derived from an EMBL/GenBank/DDBJ whole genome shotgun (WGS) entry which is preliminary data.</text>
</comment>
<dbReference type="AlphaFoldDB" id="A0AAD9PNR6"/>
<dbReference type="GO" id="GO:0005744">
    <property type="term" value="C:TIM23 mitochondrial import inner membrane translocase complex"/>
    <property type="evidence" value="ECO:0007669"/>
    <property type="project" value="UniProtKB-UniRule"/>
</dbReference>
<dbReference type="RefSeq" id="XP_067804917.1">
    <property type="nucleotide sequence ID" value="XM_067946126.1"/>
</dbReference>
<evidence type="ECO:0000313" key="4">
    <source>
        <dbReference type="EMBL" id="KAK2198075.1"/>
    </source>
</evidence>
<dbReference type="SUPFAM" id="SSF56784">
    <property type="entry name" value="HAD-like"/>
    <property type="match status" value="1"/>
</dbReference>
<dbReference type="InterPro" id="IPR023214">
    <property type="entry name" value="HAD_sf"/>
</dbReference>